<dbReference type="AlphaFoldDB" id="A0A6A4H883"/>
<evidence type="ECO:0008006" key="3">
    <source>
        <dbReference type="Google" id="ProtNLM"/>
    </source>
</evidence>
<organism evidence="1 2">
    <name type="scientific">Gymnopus androsaceus JB14</name>
    <dbReference type="NCBI Taxonomy" id="1447944"/>
    <lineage>
        <taxon>Eukaryota</taxon>
        <taxon>Fungi</taxon>
        <taxon>Dikarya</taxon>
        <taxon>Basidiomycota</taxon>
        <taxon>Agaricomycotina</taxon>
        <taxon>Agaricomycetes</taxon>
        <taxon>Agaricomycetidae</taxon>
        <taxon>Agaricales</taxon>
        <taxon>Marasmiineae</taxon>
        <taxon>Omphalotaceae</taxon>
        <taxon>Gymnopus</taxon>
    </lineage>
</organism>
<protein>
    <recommendedName>
        <fullName evidence="3">Endonuclease/exonuclease/phosphatase domain-containing protein</fullName>
    </recommendedName>
</protein>
<dbReference type="EMBL" id="ML769553">
    <property type="protein sequence ID" value="KAE9394281.1"/>
    <property type="molecule type" value="Genomic_DNA"/>
</dbReference>
<feature type="non-terminal residue" evidence="1">
    <location>
        <position position="1"/>
    </location>
</feature>
<name>A0A6A4H883_9AGAR</name>
<evidence type="ECO:0000313" key="1">
    <source>
        <dbReference type="EMBL" id="KAE9394281.1"/>
    </source>
</evidence>
<gene>
    <name evidence="1" type="ORF">BT96DRAFT_750018</name>
</gene>
<reference evidence="1" key="1">
    <citation type="journal article" date="2019" name="Environ. Microbiol.">
        <title>Fungal ecological strategies reflected in gene transcription - a case study of two litter decomposers.</title>
        <authorList>
            <person name="Barbi F."/>
            <person name="Kohler A."/>
            <person name="Barry K."/>
            <person name="Baskaran P."/>
            <person name="Daum C."/>
            <person name="Fauchery L."/>
            <person name="Ihrmark K."/>
            <person name="Kuo A."/>
            <person name="LaButti K."/>
            <person name="Lipzen A."/>
            <person name="Morin E."/>
            <person name="Grigoriev I.V."/>
            <person name="Henrissat B."/>
            <person name="Lindahl B."/>
            <person name="Martin F."/>
        </authorList>
    </citation>
    <scope>NUCLEOTIDE SEQUENCE</scope>
    <source>
        <strain evidence="1">JB14</strain>
    </source>
</reference>
<dbReference type="InterPro" id="IPR036691">
    <property type="entry name" value="Endo/exonu/phosph_ase_sf"/>
</dbReference>
<evidence type="ECO:0000313" key="2">
    <source>
        <dbReference type="Proteomes" id="UP000799118"/>
    </source>
</evidence>
<dbReference type="Gene3D" id="3.60.10.10">
    <property type="entry name" value="Endonuclease/exonuclease/phosphatase"/>
    <property type="match status" value="1"/>
</dbReference>
<sequence length="81" mass="9530">IIAFQEPWIDFQGMTRALYQYTTVYLTNHFRDFKEKRVQSILMVNAWIPTGSWTQIPIDSPDVTVIQIVGDFGTIRLFNIY</sequence>
<keyword evidence="2" id="KW-1185">Reference proteome</keyword>
<feature type="non-terminal residue" evidence="1">
    <location>
        <position position="81"/>
    </location>
</feature>
<accession>A0A6A4H883</accession>
<proteinExistence type="predicted"/>
<dbReference type="Proteomes" id="UP000799118">
    <property type="component" value="Unassembled WGS sequence"/>
</dbReference>
<dbReference type="OrthoDB" id="2840473at2759"/>